<keyword evidence="2" id="KW-1185">Reference proteome</keyword>
<protein>
    <submittedName>
        <fullName evidence="1">Uncharacterized protein</fullName>
    </submittedName>
</protein>
<reference evidence="1 2" key="1">
    <citation type="submission" date="2019-12" db="EMBL/GenBank/DDBJ databases">
        <authorList>
            <person name="Lee S.D."/>
        </authorList>
    </citation>
    <scope>NUCLEOTIDE SEQUENCE [LARGE SCALE GENOMIC DNA]</scope>
    <source>
        <strain evidence="1 2">SAP-6</strain>
    </source>
</reference>
<sequence length="96" mass="10335">MTIIAKIELPKQVHVIKQDAAEDSVSPLASLAASAVVTDAERKKLMENPIYTHGPDNQLQAVYAMALNSDERVATSWASALASRGVNFIRTLLSGQ</sequence>
<organism evidence="1 2">
    <name type="scientific">Acerihabitans arboris</name>
    <dbReference type="NCBI Taxonomy" id="2691583"/>
    <lineage>
        <taxon>Bacteria</taxon>
        <taxon>Pseudomonadati</taxon>
        <taxon>Pseudomonadota</taxon>
        <taxon>Gammaproteobacteria</taxon>
        <taxon>Enterobacterales</taxon>
        <taxon>Pectobacteriaceae</taxon>
        <taxon>Acerihabitans</taxon>
    </lineage>
</organism>
<accession>A0A845SDQ8</accession>
<evidence type="ECO:0000313" key="1">
    <source>
        <dbReference type="EMBL" id="NDL61507.1"/>
    </source>
</evidence>
<evidence type="ECO:0000313" key="2">
    <source>
        <dbReference type="Proteomes" id="UP000461443"/>
    </source>
</evidence>
<dbReference type="RefSeq" id="WP_162364177.1">
    <property type="nucleotide sequence ID" value="NZ_WUBS01000001.1"/>
</dbReference>
<gene>
    <name evidence="1" type="ORF">GRH90_01830</name>
</gene>
<name>A0A845SDQ8_9GAMM</name>
<dbReference type="AlphaFoldDB" id="A0A845SDQ8"/>
<comment type="caution">
    <text evidence="1">The sequence shown here is derived from an EMBL/GenBank/DDBJ whole genome shotgun (WGS) entry which is preliminary data.</text>
</comment>
<dbReference type="EMBL" id="WUBS01000001">
    <property type="protein sequence ID" value="NDL61507.1"/>
    <property type="molecule type" value="Genomic_DNA"/>
</dbReference>
<reference evidence="1 2" key="2">
    <citation type="submission" date="2020-02" db="EMBL/GenBank/DDBJ databases">
        <title>The new genus of Enterobacteriales.</title>
        <authorList>
            <person name="Kim I.S."/>
        </authorList>
    </citation>
    <scope>NUCLEOTIDE SEQUENCE [LARGE SCALE GENOMIC DNA]</scope>
    <source>
        <strain evidence="1 2">SAP-6</strain>
    </source>
</reference>
<proteinExistence type="predicted"/>
<dbReference type="Proteomes" id="UP000461443">
    <property type="component" value="Unassembled WGS sequence"/>
</dbReference>